<dbReference type="PANTHER" id="PTHR35279:SF1">
    <property type="entry name" value="ARABINANASE_LEVANSUCRASE_INVERTASE"/>
    <property type="match status" value="1"/>
</dbReference>
<accession>A0A7X1B6F3</accession>
<reference evidence="2 3" key="1">
    <citation type="submission" date="2020-07" db="EMBL/GenBank/DDBJ databases">
        <authorList>
            <person name="Feng X."/>
        </authorList>
    </citation>
    <scope>NUCLEOTIDE SEQUENCE [LARGE SCALE GENOMIC DNA]</scope>
    <source>
        <strain evidence="2 3">JCM23202</strain>
    </source>
</reference>
<feature type="signal peptide" evidence="1">
    <location>
        <begin position="1"/>
        <end position="22"/>
    </location>
</feature>
<evidence type="ECO:0000256" key="1">
    <source>
        <dbReference type="SAM" id="SignalP"/>
    </source>
</evidence>
<dbReference type="SUPFAM" id="SSF75005">
    <property type="entry name" value="Arabinanase/levansucrase/invertase"/>
    <property type="match status" value="2"/>
</dbReference>
<protein>
    <submittedName>
        <fullName evidence="2">Glycosylase</fullName>
    </submittedName>
</protein>
<organism evidence="2 3">
    <name type="scientific">Pelagicoccus albus</name>
    <dbReference type="NCBI Taxonomy" id="415222"/>
    <lineage>
        <taxon>Bacteria</taxon>
        <taxon>Pseudomonadati</taxon>
        <taxon>Verrucomicrobiota</taxon>
        <taxon>Opitutia</taxon>
        <taxon>Puniceicoccales</taxon>
        <taxon>Pelagicoccaceae</taxon>
        <taxon>Pelagicoccus</taxon>
    </lineage>
</organism>
<dbReference type="PROSITE" id="PS51257">
    <property type="entry name" value="PROKAR_LIPOPROTEIN"/>
    <property type="match status" value="1"/>
</dbReference>
<dbReference type="Gene3D" id="2.115.10.20">
    <property type="entry name" value="Glycosyl hydrolase domain, family 43"/>
    <property type="match status" value="2"/>
</dbReference>
<evidence type="ECO:0000313" key="2">
    <source>
        <dbReference type="EMBL" id="MBC2605235.1"/>
    </source>
</evidence>
<proteinExistence type="predicted"/>
<dbReference type="PANTHER" id="PTHR35279">
    <property type="match status" value="1"/>
</dbReference>
<dbReference type="InterPro" id="IPR023296">
    <property type="entry name" value="Glyco_hydro_beta-prop_sf"/>
</dbReference>
<gene>
    <name evidence="2" type="ORF">H5P27_04180</name>
</gene>
<dbReference type="RefSeq" id="WP_185659121.1">
    <property type="nucleotide sequence ID" value="NZ_CAWPOO010000006.1"/>
</dbReference>
<comment type="caution">
    <text evidence="2">The sequence shown here is derived from an EMBL/GenBank/DDBJ whole genome shotgun (WGS) entry which is preliminary data.</text>
</comment>
<evidence type="ECO:0000313" key="3">
    <source>
        <dbReference type="Proteomes" id="UP000526501"/>
    </source>
</evidence>
<dbReference type="Proteomes" id="UP000526501">
    <property type="component" value="Unassembled WGS sequence"/>
</dbReference>
<feature type="chain" id="PRO_5031417279" evidence="1">
    <location>
        <begin position="23"/>
        <end position="370"/>
    </location>
</feature>
<dbReference type="AlphaFoldDB" id="A0A7X1B6F3"/>
<keyword evidence="1" id="KW-0732">Signal</keyword>
<name>A0A7X1B6F3_9BACT</name>
<sequence>MLKKLTSLTLLSSAILVSGCFAQSPESSSRPEVLPFPEGKPRMVSGKKMRAIYEEVKTPYKYGVVLQPEEGEMVDCPNVFRHDGRWYMMFVSNVDSVGYQTHLAVSDDLLQWERLGVIMPFAEEGWDAWQADGGIALYDTRWDDADHELGTYEGKYWMSYIGGAEQGYETDPLSIGLASTENPTAIQAWDRLESNPVLSPMQSDVRDFEHVTLYKSAIVRDEDEQLGAPFVMFYNGKAPPYGQETIGIAVSHDMKNWQRYGPGPVVNNVGPSPWAISGDPQMVKIGDIWVMFYFGAFYQKGAFDTFACSYDLVHWSKWEGEHLVESSEAYDKTFAHKPWVLKHDGVVYHFYCGVGENGRVIALATSEDLK</sequence>
<dbReference type="EMBL" id="JACHVC010000006">
    <property type="protein sequence ID" value="MBC2605235.1"/>
    <property type="molecule type" value="Genomic_DNA"/>
</dbReference>
<keyword evidence="3" id="KW-1185">Reference proteome</keyword>